<dbReference type="Proteomes" id="UP000829476">
    <property type="component" value="Chromosome"/>
</dbReference>
<evidence type="ECO:0008006" key="3">
    <source>
        <dbReference type="Google" id="ProtNLM"/>
    </source>
</evidence>
<evidence type="ECO:0000313" key="1">
    <source>
        <dbReference type="EMBL" id="UNY97221.1"/>
    </source>
</evidence>
<dbReference type="Pfam" id="PF20391">
    <property type="entry name" value="DUF6686"/>
    <property type="match status" value="1"/>
</dbReference>
<dbReference type="RefSeq" id="WP_242935635.1">
    <property type="nucleotide sequence ID" value="NZ_CP094326.1"/>
</dbReference>
<organism evidence="1 2">
    <name type="scientific">Zhouia spongiae</name>
    <dbReference type="NCBI Taxonomy" id="2202721"/>
    <lineage>
        <taxon>Bacteria</taxon>
        <taxon>Pseudomonadati</taxon>
        <taxon>Bacteroidota</taxon>
        <taxon>Flavobacteriia</taxon>
        <taxon>Flavobacteriales</taxon>
        <taxon>Flavobacteriaceae</taxon>
        <taxon>Zhouia</taxon>
    </lineage>
</organism>
<sequence length="116" mass="14060">MCNKIQILNRTKNGILLYCNFNDIYHLLYNNLNFNFTAYEFESFCKYLNDTNVEFWENEYRHSLYHKRIPIPTIQANLLILIDQEEVKELKHLVLSKENAYPLLKVKDIDHKIFMN</sequence>
<dbReference type="InterPro" id="IPR046508">
    <property type="entry name" value="DUF6686"/>
</dbReference>
<gene>
    <name evidence="1" type="ORF">MQE36_08935</name>
</gene>
<reference evidence="1 2" key="1">
    <citation type="journal article" date="2018" name="Int. J. Syst. Evol. Microbiol.">
        <title>Zhouia spongiae sp. nov., isolated from a marine sponge.</title>
        <authorList>
            <person name="Zhuang L."/>
            <person name="Lin B."/>
            <person name="Qin F."/>
            <person name="Luo L."/>
        </authorList>
    </citation>
    <scope>NUCLEOTIDE SEQUENCE [LARGE SCALE GENOMIC DNA]</scope>
    <source>
        <strain evidence="1 2">HN-Y44</strain>
    </source>
</reference>
<accession>A0ABY3YI60</accession>
<name>A0ABY3YI60_9FLAO</name>
<dbReference type="EMBL" id="CP094326">
    <property type="protein sequence ID" value="UNY97221.1"/>
    <property type="molecule type" value="Genomic_DNA"/>
</dbReference>
<evidence type="ECO:0000313" key="2">
    <source>
        <dbReference type="Proteomes" id="UP000829476"/>
    </source>
</evidence>
<keyword evidence="2" id="KW-1185">Reference proteome</keyword>
<proteinExistence type="predicted"/>
<protein>
    <recommendedName>
        <fullName evidence="3">IPExxxVDY family protein</fullName>
    </recommendedName>
</protein>